<dbReference type="EMBL" id="CAJNJA010033525">
    <property type="protein sequence ID" value="CAE7680618.1"/>
    <property type="molecule type" value="Genomic_DNA"/>
</dbReference>
<organism evidence="1 2">
    <name type="scientific">Symbiodinium necroappetens</name>
    <dbReference type="NCBI Taxonomy" id="1628268"/>
    <lineage>
        <taxon>Eukaryota</taxon>
        <taxon>Sar</taxon>
        <taxon>Alveolata</taxon>
        <taxon>Dinophyceae</taxon>
        <taxon>Suessiales</taxon>
        <taxon>Symbiodiniaceae</taxon>
        <taxon>Symbiodinium</taxon>
    </lineage>
</organism>
<keyword evidence="2" id="KW-1185">Reference proteome</keyword>
<evidence type="ECO:0000313" key="2">
    <source>
        <dbReference type="Proteomes" id="UP000601435"/>
    </source>
</evidence>
<sequence>MAGEADDGEALAGLVAENEDLEFKEDGSGKVVVKSTGHEMPPRLVVKTYLSGAKHTAFQQFLCDVLSRHGTSPQRIGMGMNLEEVDVHGQIPPFWAATKGKVAENEFRLSGLEVNFRNHNNKQTALVLAIDKRIPNDIVSAGRPVSGMATTSASLSLTSFRAGLSFFLLSFRQGSKRGPRVLRFFPC</sequence>
<dbReference type="OrthoDB" id="447048at2759"/>
<proteinExistence type="predicted"/>
<dbReference type="AlphaFoldDB" id="A0A812WC16"/>
<accession>A0A812WC16</accession>
<dbReference type="Proteomes" id="UP000601435">
    <property type="component" value="Unassembled WGS sequence"/>
</dbReference>
<name>A0A812WC16_9DINO</name>
<reference evidence="1" key="1">
    <citation type="submission" date="2021-02" db="EMBL/GenBank/DDBJ databases">
        <authorList>
            <person name="Dougan E. K."/>
            <person name="Rhodes N."/>
            <person name="Thang M."/>
            <person name="Chan C."/>
        </authorList>
    </citation>
    <scope>NUCLEOTIDE SEQUENCE</scope>
</reference>
<comment type="caution">
    <text evidence="1">The sequence shown here is derived from an EMBL/GenBank/DDBJ whole genome shotgun (WGS) entry which is preliminary data.</text>
</comment>
<evidence type="ECO:0000313" key="1">
    <source>
        <dbReference type="EMBL" id="CAE7680618.1"/>
    </source>
</evidence>
<protein>
    <submittedName>
        <fullName evidence="1">Uncharacterized protein</fullName>
    </submittedName>
</protein>
<gene>
    <name evidence="1" type="ORF">SNEC2469_LOCUS19567</name>
</gene>